<protein>
    <submittedName>
        <fullName evidence="1">Ribonuclease D protein</fullName>
        <ecNumber evidence="1">3.1.13.5</ecNumber>
    </submittedName>
</protein>
<evidence type="ECO:0000313" key="1">
    <source>
        <dbReference type="EMBL" id="KAH7659551.1"/>
    </source>
</evidence>
<accession>A0ACB7UGS3</accession>
<gene>
    <name evidence="1" type="ORF">IHE45_16G038100</name>
</gene>
<evidence type="ECO:0000313" key="2">
    <source>
        <dbReference type="Proteomes" id="UP000827976"/>
    </source>
</evidence>
<keyword evidence="2" id="KW-1185">Reference proteome</keyword>
<proteinExistence type="predicted"/>
<organism evidence="1 2">
    <name type="scientific">Dioscorea alata</name>
    <name type="common">Purple yam</name>
    <dbReference type="NCBI Taxonomy" id="55571"/>
    <lineage>
        <taxon>Eukaryota</taxon>
        <taxon>Viridiplantae</taxon>
        <taxon>Streptophyta</taxon>
        <taxon>Embryophyta</taxon>
        <taxon>Tracheophyta</taxon>
        <taxon>Spermatophyta</taxon>
        <taxon>Magnoliopsida</taxon>
        <taxon>Liliopsida</taxon>
        <taxon>Dioscoreales</taxon>
        <taxon>Dioscoreaceae</taxon>
        <taxon>Dioscorea</taxon>
    </lineage>
</organism>
<dbReference type="EMBL" id="CM037026">
    <property type="protein sequence ID" value="KAH7659551.1"/>
    <property type="molecule type" value="Genomic_DNA"/>
</dbReference>
<sequence>MESPSPVAVPTHLVTSGDSPEFSLLRWALQSSSIVALDAEWKPSHLSSSPTPASPSFPAVTLLQIACRIAHRPQSEFPGGDESLVFLVDLLAVPFSSVEPFLDITTVYHLLKRQIAGKRFPKETKSLATICEEILNISLSKELQVSDWSFRPLTEEQISYAAADAYFLLEIFAVLQHKFFAEGPNASHSAVGLKEIVESSEPLDDVLGIKFCKASDMIESSVPKCHPSKCPSIAEISGPSHKNIPSLDEHLLTIIRKYGERIILTESDRKPRNSRRKGKQQSSVSVKFKKHLEITGNWQGLAPWDSSVGGDGCPKFLCDIMVEGLAKHLRCVGIDAAIPSSKKPDPRHLLDQAYKEKRVILTRDSKLSKHQYLIQDQIYLVKSLLKNDQLLEVIETFQLKITEEQLMSRCTKCNGRFIQKPLTMEEAIAASKGFQVIPNCLFNRAIEFWQCTDCKQLYWEGTQYHNAIQKFVNVCKLSD</sequence>
<dbReference type="EC" id="3.1.13.5" evidence="1"/>
<keyword evidence="1" id="KW-0378">Hydrolase</keyword>
<reference evidence="2" key="1">
    <citation type="journal article" date="2022" name="Nat. Commun.">
        <title>Chromosome evolution and the genetic basis of agronomically important traits in greater yam.</title>
        <authorList>
            <person name="Bredeson J.V."/>
            <person name="Lyons J.B."/>
            <person name="Oniyinde I.O."/>
            <person name="Okereke N.R."/>
            <person name="Kolade O."/>
            <person name="Nnabue I."/>
            <person name="Nwadili C.O."/>
            <person name="Hribova E."/>
            <person name="Parker M."/>
            <person name="Nwogha J."/>
            <person name="Shu S."/>
            <person name="Carlson J."/>
            <person name="Kariba R."/>
            <person name="Muthemba S."/>
            <person name="Knop K."/>
            <person name="Barton G.J."/>
            <person name="Sherwood A.V."/>
            <person name="Lopez-Montes A."/>
            <person name="Asiedu R."/>
            <person name="Jamnadass R."/>
            <person name="Muchugi A."/>
            <person name="Goodstein D."/>
            <person name="Egesi C.N."/>
            <person name="Featherston J."/>
            <person name="Asfaw A."/>
            <person name="Simpson G.G."/>
            <person name="Dolezel J."/>
            <person name="Hendre P.S."/>
            <person name="Van Deynze A."/>
            <person name="Kumar P.L."/>
            <person name="Obidiegwu J.E."/>
            <person name="Bhattacharjee R."/>
            <person name="Rokhsar D.S."/>
        </authorList>
    </citation>
    <scope>NUCLEOTIDE SEQUENCE [LARGE SCALE GENOMIC DNA]</scope>
    <source>
        <strain evidence="2">cv. TDa95/00328</strain>
    </source>
</reference>
<name>A0ACB7UGS3_DIOAL</name>
<dbReference type="Proteomes" id="UP000827976">
    <property type="component" value="Chromosome 16"/>
</dbReference>
<comment type="caution">
    <text evidence="1">The sequence shown here is derived from an EMBL/GenBank/DDBJ whole genome shotgun (WGS) entry which is preliminary data.</text>
</comment>